<dbReference type="PANTHER" id="PTHR46733">
    <property type="entry name" value="26.5 KDA HEAT SHOCK PROTEIN, MITOCHONDRIAL"/>
    <property type="match status" value="1"/>
</dbReference>
<evidence type="ECO:0000313" key="5">
    <source>
        <dbReference type="EMBL" id="QUX27582.1"/>
    </source>
</evidence>
<dbReference type="EMBL" id="CP074132">
    <property type="protein sequence ID" value="QUX27582.1"/>
    <property type="molecule type" value="Genomic_DNA"/>
</dbReference>
<organism evidence="5 6">
    <name type="scientific">Nocardiopsis akebiae</name>
    <dbReference type="NCBI Taxonomy" id="2831968"/>
    <lineage>
        <taxon>Bacteria</taxon>
        <taxon>Bacillati</taxon>
        <taxon>Actinomycetota</taxon>
        <taxon>Actinomycetes</taxon>
        <taxon>Streptosporangiales</taxon>
        <taxon>Nocardiopsidaceae</taxon>
        <taxon>Nocardiopsis</taxon>
    </lineage>
</organism>
<proteinExistence type="inferred from homology"/>
<dbReference type="Gene3D" id="2.60.40.790">
    <property type="match status" value="1"/>
</dbReference>
<protein>
    <submittedName>
        <fullName evidence="5">Hsp20/alpha crystallin family protein</fullName>
    </submittedName>
</protein>
<keyword evidence="1" id="KW-0346">Stress response</keyword>
<accession>A0ABX8C074</accession>
<sequence>MNAISRREGLGRFPDLAELFDAPFFSTRSPSNLRVETSVRDDRYLVRAEVPGVDPEDGLSVTVEHGTLTIRAERGESTSTPQHSEFRYGSFSRTLALPADADEEDVAASYDQGILEVSVGLSQKPEGSRKVPISRKAEE</sequence>
<evidence type="ECO:0000259" key="4">
    <source>
        <dbReference type="PROSITE" id="PS01031"/>
    </source>
</evidence>
<evidence type="ECO:0000256" key="2">
    <source>
        <dbReference type="PROSITE-ProRule" id="PRU00285"/>
    </source>
</evidence>
<feature type="domain" description="SHSP" evidence="4">
    <location>
        <begin position="26"/>
        <end position="136"/>
    </location>
</feature>
<comment type="similarity">
    <text evidence="2 3">Belongs to the small heat shock protein (HSP20) family.</text>
</comment>
<dbReference type="InterPro" id="IPR044587">
    <property type="entry name" value="HSP21-like"/>
</dbReference>
<dbReference type="PANTHER" id="PTHR46733:SF4">
    <property type="entry name" value="HEAT SHOCK PROTEIN 21, CHLOROPLASTIC"/>
    <property type="match status" value="1"/>
</dbReference>
<dbReference type="InterPro" id="IPR008978">
    <property type="entry name" value="HSP20-like_chaperone"/>
</dbReference>
<dbReference type="RefSeq" id="WP_071621695.1">
    <property type="nucleotide sequence ID" value="NZ_CP074132.1"/>
</dbReference>
<keyword evidence="6" id="KW-1185">Reference proteome</keyword>
<gene>
    <name evidence="5" type="ORF">KGD83_20050</name>
</gene>
<reference evidence="6" key="1">
    <citation type="submission" date="2021-05" db="EMBL/GenBank/DDBJ databases">
        <title>Direct Submission.</title>
        <authorList>
            <person name="Li K."/>
            <person name="Gao J."/>
        </authorList>
    </citation>
    <scope>NUCLEOTIDE SEQUENCE [LARGE SCALE GENOMIC DNA]</scope>
    <source>
        <strain evidence="6">HDS12</strain>
    </source>
</reference>
<dbReference type="Pfam" id="PF00011">
    <property type="entry name" value="HSP20"/>
    <property type="match status" value="1"/>
</dbReference>
<dbReference type="PROSITE" id="PS01031">
    <property type="entry name" value="SHSP"/>
    <property type="match status" value="1"/>
</dbReference>
<name>A0ABX8C074_9ACTN</name>
<evidence type="ECO:0000313" key="6">
    <source>
        <dbReference type="Proteomes" id="UP000678016"/>
    </source>
</evidence>
<dbReference type="Proteomes" id="UP000678016">
    <property type="component" value="Chromosome"/>
</dbReference>
<evidence type="ECO:0000256" key="3">
    <source>
        <dbReference type="RuleBase" id="RU003616"/>
    </source>
</evidence>
<dbReference type="SUPFAM" id="SSF49764">
    <property type="entry name" value="HSP20-like chaperones"/>
    <property type="match status" value="1"/>
</dbReference>
<dbReference type="CDD" id="cd06464">
    <property type="entry name" value="ACD_sHsps-like"/>
    <property type="match status" value="1"/>
</dbReference>
<dbReference type="InterPro" id="IPR002068">
    <property type="entry name" value="A-crystallin/Hsp20_dom"/>
</dbReference>
<evidence type="ECO:0000256" key="1">
    <source>
        <dbReference type="ARBA" id="ARBA00023016"/>
    </source>
</evidence>